<evidence type="ECO:0000313" key="2">
    <source>
        <dbReference type="Proteomes" id="UP000181976"/>
    </source>
</evidence>
<keyword evidence="2" id="KW-1185">Reference proteome</keyword>
<dbReference type="AlphaFoldDB" id="A0A1I2DDP7"/>
<accession>A0A1I2DDP7</accession>
<protein>
    <submittedName>
        <fullName evidence="1">Uncharacterized protein</fullName>
    </submittedName>
</protein>
<dbReference type="STRING" id="385682.SAMN05444380_11861"/>
<dbReference type="RefSeq" id="WP_010526078.1">
    <property type="nucleotide sequence ID" value="NZ_AFSL01000003.1"/>
</dbReference>
<sequence>MPAKYKYRIKALKKLKKEWYIGILMVSFLTGILPSASPQCSGFARALSKPELSPYVHDGNFTATILGEGETVILRKTIFQGQKYRFVVKGIADLPPIHFRILHDNQILFDNARYDYASKWDFTAEATRTISIEVTVTEDDNSQTQKGGCVAILVGIDPNR</sequence>
<dbReference type="eggNOG" id="ENOG5034692">
    <property type="taxonomic scope" value="Bacteria"/>
</dbReference>
<dbReference type="EMBL" id="FONA01000018">
    <property type="protein sequence ID" value="SFE78070.1"/>
    <property type="molecule type" value="Genomic_DNA"/>
</dbReference>
<name>A0A1I2DDP7_9BACT</name>
<dbReference type="InParanoid" id="A0A1I2DDP7"/>
<reference evidence="1 2" key="1">
    <citation type="submission" date="2016-10" db="EMBL/GenBank/DDBJ databases">
        <authorList>
            <person name="de Groot N.N."/>
        </authorList>
    </citation>
    <scope>NUCLEOTIDE SEQUENCE [LARGE SCALE GENOMIC DNA]</scope>
    <source>
        <strain evidence="1 2">DSM 19012</strain>
    </source>
</reference>
<gene>
    <name evidence="1" type="ORF">SAMN05444380_11861</name>
</gene>
<proteinExistence type="predicted"/>
<dbReference type="Proteomes" id="UP000181976">
    <property type="component" value="Unassembled WGS sequence"/>
</dbReference>
<evidence type="ECO:0000313" key="1">
    <source>
        <dbReference type="EMBL" id="SFE78070.1"/>
    </source>
</evidence>
<organism evidence="1 2">
    <name type="scientific">Thermophagus xiamenensis</name>
    <dbReference type="NCBI Taxonomy" id="385682"/>
    <lineage>
        <taxon>Bacteria</taxon>
        <taxon>Pseudomonadati</taxon>
        <taxon>Bacteroidota</taxon>
        <taxon>Bacteroidia</taxon>
        <taxon>Marinilabiliales</taxon>
        <taxon>Marinilabiliaceae</taxon>
        <taxon>Thermophagus</taxon>
    </lineage>
</organism>